<evidence type="ECO:0000313" key="2">
    <source>
        <dbReference type="Proteomes" id="UP000626220"/>
    </source>
</evidence>
<evidence type="ECO:0000313" key="1">
    <source>
        <dbReference type="EMBL" id="GHF45287.1"/>
    </source>
</evidence>
<dbReference type="RefSeq" id="WP_229863940.1">
    <property type="nucleotide sequence ID" value="NZ_BNCJ01000003.1"/>
</dbReference>
<organism evidence="1 2">
    <name type="scientific">Seohaeicola zhoushanensis</name>
    <dbReference type="NCBI Taxonomy" id="1569283"/>
    <lineage>
        <taxon>Bacteria</taxon>
        <taxon>Pseudomonadati</taxon>
        <taxon>Pseudomonadota</taxon>
        <taxon>Alphaproteobacteria</taxon>
        <taxon>Rhodobacterales</taxon>
        <taxon>Roseobacteraceae</taxon>
        <taxon>Seohaeicola</taxon>
    </lineage>
</organism>
<proteinExistence type="predicted"/>
<dbReference type="AlphaFoldDB" id="A0A8J3M616"/>
<sequence length="348" mass="36529">MLVLAEDPRLGYYDAEIAGAVIEAALGMGVYPRLREVAFSPDAVTPDAALLAEMGAADRVLFLARLGDQLRFDPALDSIRPVVSYALDAATLGTDFGRAHHHAFEALKSRINTALAGAGQIRVTCPLGTDFAGPGARFPETGGEVGIARFPMAVFAPVPAGAYSGRIAQAGFLIGTGSRYYDPYALALDDVLLVHFEGNRITGFAGTASDVDRAARHYREIGARFGIGWSFVHSWHAGIHPGCSFAGLAGAAPERWAGSAFGSPRVLHFHTCGAYAPGEISLNVIDPTVALDGVAVWERGRLHPDRIAGGADILARYPCAAAAFAAPAREIGLGPEGRLTAPVQAKVR</sequence>
<accession>A0A8J3M616</accession>
<reference evidence="1" key="2">
    <citation type="submission" date="2020-09" db="EMBL/GenBank/DDBJ databases">
        <authorList>
            <person name="Sun Q."/>
            <person name="Kim S."/>
        </authorList>
    </citation>
    <scope>NUCLEOTIDE SEQUENCE</scope>
    <source>
        <strain evidence="1">KCTC 42650</strain>
    </source>
</reference>
<dbReference type="Proteomes" id="UP000626220">
    <property type="component" value="Unassembled WGS sequence"/>
</dbReference>
<name>A0A8J3M616_9RHOB</name>
<gene>
    <name evidence="1" type="ORF">GCM10017056_16120</name>
</gene>
<dbReference type="EMBL" id="BNCJ01000003">
    <property type="protein sequence ID" value="GHF45287.1"/>
    <property type="molecule type" value="Genomic_DNA"/>
</dbReference>
<comment type="caution">
    <text evidence="1">The sequence shown here is derived from an EMBL/GenBank/DDBJ whole genome shotgun (WGS) entry which is preliminary data.</text>
</comment>
<protein>
    <submittedName>
        <fullName evidence="1">Uncharacterized protein</fullName>
    </submittedName>
</protein>
<reference evidence="1" key="1">
    <citation type="journal article" date="2014" name="Int. J. Syst. Evol. Microbiol.">
        <title>Complete genome sequence of Corynebacterium casei LMG S-19264T (=DSM 44701T), isolated from a smear-ripened cheese.</title>
        <authorList>
            <consortium name="US DOE Joint Genome Institute (JGI-PGF)"/>
            <person name="Walter F."/>
            <person name="Albersmeier A."/>
            <person name="Kalinowski J."/>
            <person name="Ruckert C."/>
        </authorList>
    </citation>
    <scope>NUCLEOTIDE SEQUENCE</scope>
    <source>
        <strain evidence="1">KCTC 42650</strain>
    </source>
</reference>
<keyword evidence="2" id="KW-1185">Reference proteome</keyword>